<dbReference type="Proteomes" id="UP001320119">
    <property type="component" value="Chromosome"/>
</dbReference>
<dbReference type="CDD" id="cd11529">
    <property type="entry name" value="NTP-PPase_MazG_Cterm"/>
    <property type="match status" value="1"/>
</dbReference>
<dbReference type="InterPro" id="IPR048011">
    <property type="entry name" value="NTP-PPase_MazG-like_C"/>
</dbReference>
<dbReference type="GO" id="GO:0046052">
    <property type="term" value="P:UTP catabolic process"/>
    <property type="evidence" value="ECO:0007669"/>
    <property type="project" value="TreeGrafter"/>
</dbReference>
<dbReference type="GO" id="GO:0047429">
    <property type="term" value="F:nucleoside triphosphate diphosphatase activity"/>
    <property type="evidence" value="ECO:0007669"/>
    <property type="project" value="UniProtKB-EC"/>
</dbReference>
<dbReference type="AlphaFoldDB" id="A0AAN1WIY8"/>
<dbReference type="Gene3D" id="1.10.287.1080">
    <property type="entry name" value="MazG-like"/>
    <property type="match status" value="2"/>
</dbReference>
<name>A0AAN1WIY8_9GAMM</name>
<dbReference type="RefSeq" id="WP_236982876.1">
    <property type="nucleotide sequence ID" value="NZ_AP023086.1"/>
</dbReference>
<keyword evidence="3" id="KW-1185">Reference proteome</keyword>
<feature type="domain" description="NTP pyrophosphohydrolase MazG-like" evidence="1">
    <location>
        <begin position="28"/>
        <end position="101"/>
    </location>
</feature>
<dbReference type="PANTHER" id="PTHR30522:SF0">
    <property type="entry name" value="NUCLEOSIDE TRIPHOSPHATE PYROPHOSPHOHYDROLASE"/>
    <property type="match status" value="1"/>
</dbReference>
<dbReference type="InterPro" id="IPR011551">
    <property type="entry name" value="NTP_PyrPHydrolase_MazG"/>
</dbReference>
<sequence length="269" mass="30169">MPYTLSDLRYLMRRLRDAETGCPWDVQQDFNSITPSTIEEAYEVVDAIENGERSQVREELGDLLFQIIFYSQLADEEGCFTLDDVIDGLTAKLIRRHPHVFPDGTLNSTRQEADVTVDVKAQWEAIKSQERKDKGLTALLADIPVGMPALTRAYKIQKRAASVGYDWPALAPLFDTLTDELSELREAVASNSSSAITDELGDLLFTVVNISRHLKREPESMLRGANAKFVARINTAASLAQEKNVNLKDLSEVELDALWQQAKVLLRKS</sequence>
<dbReference type="GO" id="GO:0006203">
    <property type="term" value="P:dGTP catabolic process"/>
    <property type="evidence" value="ECO:0007669"/>
    <property type="project" value="TreeGrafter"/>
</dbReference>
<dbReference type="SUPFAM" id="SSF101386">
    <property type="entry name" value="all-alpha NTP pyrophosphatases"/>
    <property type="match status" value="2"/>
</dbReference>
<evidence type="ECO:0000313" key="3">
    <source>
        <dbReference type="Proteomes" id="UP001320119"/>
    </source>
</evidence>
<dbReference type="FunFam" id="1.10.287.1080:FF:000001">
    <property type="entry name" value="Nucleoside triphosphate pyrophosphohydrolase"/>
    <property type="match status" value="1"/>
</dbReference>
<dbReference type="GO" id="GO:0046076">
    <property type="term" value="P:dTTP catabolic process"/>
    <property type="evidence" value="ECO:0007669"/>
    <property type="project" value="TreeGrafter"/>
</dbReference>
<feature type="domain" description="NTP pyrophosphohydrolase MazG-like" evidence="1">
    <location>
        <begin position="175"/>
        <end position="219"/>
    </location>
</feature>
<protein>
    <submittedName>
        <fullName evidence="2">Nucleoside triphosphate diphosphatase</fullName>
        <ecNumber evidence="2">3.6.1.9</ecNumber>
    </submittedName>
</protein>
<dbReference type="GO" id="GO:0046081">
    <property type="term" value="P:dUTP catabolic process"/>
    <property type="evidence" value="ECO:0007669"/>
    <property type="project" value="TreeGrafter"/>
</dbReference>
<evidence type="ECO:0000313" key="2">
    <source>
        <dbReference type="EMBL" id="BCD98496.1"/>
    </source>
</evidence>
<proteinExistence type="predicted"/>
<keyword evidence="2" id="KW-0378">Hydrolase</keyword>
<dbReference type="GO" id="GO:0046061">
    <property type="term" value="P:dATP catabolic process"/>
    <property type="evidence" value="ECO:0007669"/>
    <property type="project" value="TreeGrafter"/>
</dbReference>
<dbReference type="KEGG" id="marq:MARGE09_P2697"/>
<dbReference type="Pfam" id="PF03819">
    <property type="entry name" value="MazG"/>
    <property type="match status" value="2"/>
</dbReference>
<dbReference type="EMBL" id="AP023086">
    <property type="protein sequence ID" value="BCD98496.1"/>
    <property type="molecule type" value="Genomic_DNA"/>
</dbReference>
<dbReference type="CDD" id="cd11528">
    <property type="entry name" value="NTP-PPase_MazG_Nterm"/>
    <property type="match status" value="1"/>
</dbReference>
<dbReference type="NCBIfam" id="TIGR00444">
    <property type="entry name" value="mazG"/>
    <property type="match status" value="1"/>
</dbReference>
<evidence type="ECO:0000259" key="1">
    <source>
        <dbReference type="Pfam" id="PF03819"/>
    </source>
</evidence>
<gene>
    <name evidence="2" type="ORF">MARGE09_P2697</name>
</gene>
<dbReference type="EC" id="3.6.1.9" evidence="2"/>
<dbReference type="PANTHER" id="PTHR30522">
    <property type="entry name" value="NUCLEOSIDE TRIPHOSPHATE PYROPHOSPHOHYDROLASE"/>
    <property type="match status" value="1"/>
</dbReference>
<reference evidence="2 3" key="1">
    <citation type="journal article" date="2022" name="IScience">
        <title>An ultrasensitive nanofiber-based assay for enzymatic hydrolysis and deep-sea microbial degradation of cellulose.</title>
        <authorList>
            <person name="Tsudome M."/>
            <person name="Tachioka M."/>
            <person name="Miyazaki M."/>
            <person name="Uchimura K."/>
            <person name="Tsuda M."/>
            <person name="Takaki Y."/>
            <person name="Deguchi S."/>
        </authorList>
    </citation>
    <scope>NUCLEOTIDE SEQUENCE [LARGE SCALE GENOMIC DNA]</scope>
    <source>
        <strain evidence="2 3">GE09</strain>
    </source>
</reference>
<dbReference type="NCBIfam" id="NF007113">
    <property type="entry name" value="PRK09562.1"/>
    <property type="match status" value="1"/>
</dbReference>
<organism evidence="2 3">
    <name type="scientific">Marinagarivorans cellulosilyticus</name>
    <dbReference type="NCBI Taxonomy" id="2721545"/>
    <lineage>
        <taxon>Bacteria</taxon>
        <taxon>Pseudomonadati</taxon>
        <taxon>Pseudomonadota</taxon>
        <taxon>Gammaproteobacteria</taxon>
        <taxon>Cellvibrionales</taxon>
        <taxon>Cellvibrionaceae</taxon>
        <taxon>Marinagarivorans</taxon>
    </lineage>
</organism>
<dbReference type="GO" id="GO:0006950">
    <property type="term" value="P:response to stress"/>
    <property type="evidence" value="ECO:0007669"/>
    <property type="project" value="UniProtKB-ARBA"/>
</dbReference>
<dbReference type="InterPro" id="IPR004518">
    <property type="entry name" value="MazG-like_dom"/>
</dbReference>
<accession>A0AAN1WIY8</accession>
<dbReference type="GO" id="GO:0046047">
    <property type="term" value="P:TTP catabolic process"/>
    <property type="evidence" value="ECO:0007669"/>
    <property type="project" value="TreeGrafter"/>
</dbReference>
<dbReference type="InterPro" id="IPR048015">
    <property type="entry name" value="NTP-PPase_MazG-like_N"/>
</dbReference>